<dbReference type="InterPro" id="IPR018289">
    <property type="entry name" value="MULE_transposase_dom"/>
</dbReference>
<accession>A0A834X7J8</accession>
<dbReference type="Pfam" id="PF10536">
    <property type="entry name" value="PMD"/>
    <property type="match status" value="1"/>
</dbReference>
<name>A0A834X7J8_9FABA</name>
<dbReference type="InterPro" id="IPR019557">
    <property type="entry name" value="AminoTfrase-like_pln_mobile"/>
</dbReference>
<feature type="domain" description="Aminotransferase-like plant mobile" evidence="1">
    <location>
        <begin position="293"/>
        <end position="416"/>
    </location>
</feature>
<evidence type="ECO:0000259" key="2">
    <source>
        <dbReference type="Pfam" id="PF10551"/>
    </source>
</evidence>
<dbReference type="PANTHER" id="PTHR31973:SF195">
    <property type="entry name" value="MUDR FAMILY TRANSPOSASE"/>
    <property type="match status" value="1"/>
</dbReference>
<evidence type="ECO:0000313" key="3">
    <source>
        <dbReference type="EMBL" id="KAF7839262.1"/>
    </source>
</evidence>
<gene>
    <name evidence="3" type="ORF">G2W53_007744</name>
</gene>
<keyword evidence="4" id="KW-1185">Reference proteome</keyword>
<proteinExistence type="predicted"/>
<dbReference type="PANTHER" id="PTHR31973">
    <property type="entry name" value="POLYPROTEIN, PUTATIVE-RELATED"/>
    <property type="match status" value="1"/>
</dbReference>
<feature type="domain" description="MULE transposase" evidence="2">
    <location>
        <begin position="85"/>
        <end position="169"/>
    </location>
</feature>
<reference evidence="3" key="1">
    <citation type="submission" date="2020-09" db="EMBL/GenBank/DDBJ databases">
        <title>Genome-Enabled Discovery of Anthraquinone Biosynthesis in Senna tora.</title>
        <authorList>
            <person name="Kang S.-H."/>
            <person name="Pandey R.P."/>
            <person name="Lee C.-M."/>
            <person name="Sim J.-S."/>
            <person name="Jeong J.-T."/>
            <person name="Choi B.-S."/>
            <person name="Jung M."/>
            <person name="Ginzburg D."/>
            <person name="Zhao K."/>
            <person name="Won S.Y."/>
            <person name="Oh T.-J."/>
            <person name="Yu Y."/>
            <person name="Kim N.-H."/>
            <person name="Lee O.R."/>
            <person name="Lee T.-H."/>
            <person name="Bashyal P."/>
            <person name="Kim T.-S."/>
            <person name="Lee W.-H."/>
            <person name="Kawkins C."/>
            <person name="Kim C.-K."/>
            <person name="Kim J.S."/>
            <person name="Ahn B.O."/>
            <person name="Rhee S.Y."/>
            <person name="Sohng J.K."/>
        </authorList>
    </citation>
    <scope>NUCLEOTIDE SEQUENCE</scope>
    <source>
        <tissue evidence="3">Leaf</tissue>
    </source>
</reference>
<dbReference type="AlphaFoldDB" id="A0A834X7J8"/>
<dbReference type="Pfam" id="PF10551">
    <property type="entry name" value="MULE"/>
    <property type="match status" value="1"/>
</dbReference>
<evidence type="ECO:0000313" key="4">
    <source>
        <dbReference type="Proteomes" id="UP000634136"/>
    </source>
</evidence>
<dbReference type="Proteomes" id="UP000634136">
    <property type="component" value="Unassembled WGS sequence"/>
</dbReference>
<sequence>MFEYTVSYKKAWKTKQKAIARVYGNWENSYRLLPRWLAAVSHFVPGTIVRYQYKEDDQSAQVANFKRVFWAFKPCIDALPYLKPIVQIDGTFLYGKYRGTLLIATSQDGDTHVVPFAFVIVEGENKEAWSWFLSNIRQHVVKERQNLCLISDRHGGILSAVADERVQWHPPVDLAPHVYGMRWNGESAENHLCVAFVETQAIITRLAQNVDVNLVVLEAYVISHVLLPNIMDREGRAADSGPEDPSLLYLQTRHCSQFIWAGHPDRIFRTRRCAHDRIAEPPVAIVPYLRQSGFYGVSQLRFFALQPSLISALVERWRPETRTFHTTRGECTITLEDVAIQLGLPCTGMVVTGLTEMNWSALCEELLGIIPPPNKLAGQRLSLAWLAENFTDLAEDANDAQMQQFARAYILRLIGGWAGVRDKFNPPDGSLHYYRTILDSMRRNEAGRCGLQRCH</sequence>
<protein>
    <submittedName>
        <fullName evidence="3">Serine/threonine-protein phosphatase 7 long form-like protein</fullName>
    </submittedName>
</protein>
<organism evidence="3 4">
    <name type="scientific">Senna tora</name>
    <dbReference type="NCBI Taxonomy" id="362788"/>
    <lineage>
        <taxon>Eukaryota</taxon>
        <taxon>Viridiplantae</taxon>
        <taxon>Streptophyta</taxon>
        <taxon>Embryophyta</taxon>
        <taxon>Tracheophyta</taxon>
        <taxon>Spermatophyta</taxon>
        <taxon>Magnoliopsida</taxon>
        <taxon>eudicotyledons</taxon>
        <taxon>Gunneridae</taxon>
        <taxon>Pentapetalae</taxon>
        <taxon>rosids</taxon>
        <taxon>fabids</taxon>
        <taxon>Fabales</taxon>
        <taxon>Fabaceae</taxon>
        <taxon>Caesalpinioideae</taxon>
        <taxon>Cassia clade</taxon>
        <taxon>Senna</taxon>
    </lineage>
</organism>
<dbReference type="EMBL" id="JAAIUW010000003">
    <property type="protein sequence ID" value="KAF7839262.1"/>
    <property type="molecule type" value="Genomic_DNA"/>
</dbReference>
<comment type="caution">
    <text evidence="3">The sequence shown here is derived from an EMBL/GenBank/DDBJ whole genome shotgun (WGS) entry which is preliminary data.</text>
</comment>
<evidence type="ECO:0000259" key="1">
    <source>
        <dbReference type="Pfam" id="PF10536"/>
    </source>
</evidence>
<dbReference type="OrthoDB" id="683469at2759"/>